<feature type="region of interest" description="Disordered" evidence="1">
    <location>
        <begin position="1"/>
        <end position="52"/>
    </location>
</feature>
<reference evidence="2" key="2">
    <citation type="submission" date="2018-04" db="EMBL/GenBank/DDBJ databases">
        <title>OnivRS2 (Oryza nivara Reference Sequence Version 2).</title>
        <authorList>
            <person name="Zhang J."/>
            <person name="Kudrna D."/>
            <person name="Lee S."/>
            <person name="Talag J."/>
            <person name="Rajasekar S."/>
            <person name="Welchert J."/>
            <person name="Hsing Y.-I."/>
            <person name="Wing R.A."/>
        </authorList>
    </citation>
    <scope>NUCLEOTIDE SEQUENCE [LARGE SCALE GENOMIC DNA]</scope>
    <source>
        <strain evidence="2">SL10</strain>
    </source>
</reference>
<sequence length="141" mass="15603">MPRRAESYSSSSPQPTLTPPPTHHARCPLASSSHPPQPSTPPSPTRNRRGRHRCRRLLLRPIATRAAHLPPPTTSRRRRLILQIATVAVAAAVREFLKPKIAEPATISSAAAADRLRPPAETNVMCVVWLNVFDTIRCDSW</sequence>
<accession>A0A0E0J1A8</accession>
<protein>
    <submittedName>
        <fullName evidence="2">Uncharacterized protein</fullName>
    </submittedName>
</protein>
<dbReference type="Proteomes" id="UP000006591">
    <property type="component" value="Chromosome 11"/>
</dbReference>
<organism evidence="2">
    <name type="scientific">Oryza nivara</name>
    <name type="common">Indian wild rice</name>
    <name type="synonym">Oryza sativa f. spontanea</name>
    <dbReference type="NCBI Taxonomy" id="4536"/>
    <lineage>
        <taxon>Eukaryota</taxon>
        <taxon>Viridiplantae</taxon>
        <taxon>Streptophyta</taxon>
        <taxon>Embryophyta</taxon>
        <taxon>Tracheophyta</taxon>
        <taxon>Spermatophyta</taxon>
        <taxon>Magnoliopsida</taxon>
        <taxon>Liliopsida</taxon>
        <taxon>Poales</taxon>
        <taxon>Poaceae</taxon>
        <taxon>BOP clade</taxon>
        <taxon>Oryzoideae</taxon>
        <taxon>Oryzeae</taxon>
        <taxon>Oryzinae</taxon>
        <taxon>Oryza</taxon>
    </lineage>
</organism>
<reference evidence="2" key="1">
    <citation type="submission" date="2015-04" db="UniProtKB">
        <authorList>
            <consortium name="EnsemblPlants"/>
        </authorList>
    </citation>
    <scope>IDENTIFICATION</scope>
    <source>
        <strain evidence="2">SL10</strain>
    </source>
</reference>
<dbReference type="Gramene" id="ONIVA11G11270.1">
    <property type="protein sequence ID" value="ONIVA11G11270.1"/>
    <property type="gene ID" value="ONIVA11G11270"/>
</dbReference>
<dbReference type="EnsemblPlants" id="ONIVA11G11270.1">
    <property type="protein sequence ID" value="ONIVA11G11270.1"/>
    <property type="gene ID" value="ONIVA11G11270"/>
</dbReference>
<feature type="compositionally biased region" description="Pro residues" evidence="1">
    <location>
        <begin position="35"/>
        <end position="44"/>
    </location>
</feature>
<dbReference type="HOGENOM" id="CLU_1828413_0_0_1"/>
<evidence type="ECO:0000313" key="3">
    <source>
        <dbReference type="Proteomes" id="UP000006591"/>
    </source>
</evidence>
<proteinExistence type="predicted"/>
<name>A0A0E0J1A8_ORYNI</name>
<keyword evidence="3" id="KW-1185">Reference proteome</keyword>
<dbReference type="AlphaFoldDB" id="A0A0E0J1A8"/>
<evidence type="ECO:0000313" key="2">
    <source>
        <dbReference type="EnsemblPlants" id="ONIVA11G11270.1"/>
    </source>
</evidence>
<evidence type="ECO:0000256" key="1">
    <source>
        <dbReference type="SAM" id="MobiDB-lite"/>
    </source>
</evidence>